<evidence type="ECO:0000313" key="2">
    <source>
        <dbReference type="EMBL" id="AOJ10669.1"/>
    </source>
</evidence>
<dbReference type="AlphaFoldDB" id="A0A1B4G424"/>
<accession>A0A1B4G424</accession>
<organism evidence="2 3">
    <name type="scientific">Burkholderia mayonis</name>
    <dbReference type="NCBI Taxonomy" id="1385591"/>
    <lineage>
        <taxon>Bacteria</taxon>
        <taxon>Pseudomonadati</taxon>
        <taxon>Pseudomonadota</taxon>
        <taxon>Betaproteobacteria</taxon>
        <taxon>Burkholderiales</taxon>
        <taxon>Burkholderiaceae</taxon>
        <taxon>Burkholderia</taxon>
        <taxon>pseudomallei group</taxon>
    </lineage>
</organism>
<proteinExistence type="predicted"/>
<reference evidence="2 3" key="1">
    <citation type="submission" date="2015-12" db="EMBL/GenBank/DDBJ databases">
        <title>Diversity of Burkholderia near neighbor genomes.</title>
        <authorList>
            <person name="Sahl J."/>
            <person name="Wagner D."/>
            <person name="Keim P."/>
        </authorList>
    </citation>
    <scope>NUCLEOTIDE SEQUENCE [LARGE SCALE GENOMIC DNA]</scope>
    <source>
        <strain evidence="2 3">BDU8</strain>
    </source>
</reference>
<dbReference type="Proteomes" id="UP000067711">
    <property type="component" value="Chromosome 1"/>
</dbReference>
<evidence type="ECO:0000313" key="3">
    <source>
        <dbReference type="Proteomes" id="UP000067711"/>
    </source>
</evidence>
<name>A0A1B4G424_9BURK</name>
<dbReference type="EMBL" id="CP013389">
    <property type="protein sequence ID" value="AOJ10669.1"/>
    <property type="molecule type" value="Genomic_DNA"/>
</dbReference>
<gene>
    <name evidence="2" type="ORF">WS71_26225</name>
</gene>
<protein>
    <recommendedName>
        <fullName evidence="1">Polysaccharide biosynthesis enzyme WcbI domain-containing protein</fullName>
    </recommendedName>
</protein>
<dbReference type="InterPro" id="IPR041307">
    <property type="entry name" value="WcbI"/>
</dbReference>
<sequence>MQSLSMICPHVKVDACDYWGFQANSDFWRQQVATYDQIIVNPEIQQLGIVDFSALPNVTLLPAIQFRAYHPDLQNVFHDGKSVKTPLDDYHSTIIFAAYKLGCTAAQTKTFFNEKTYEALRYFALWDIERTFLLDRYAEHGLDLAPELSKWVRGGSFMHSMNHPKAHALYDVALKVATKVAGDRVIDSGIVPHDTLVQGPVYPVFPELAERFGAGRGNYLFKGMNYTLLTLEEFIEGSFAAYANFDKDQLLGNSPHLASALQTIEAAL</sequence>
<evidence type="ECO:0000259" key="1">
    <source>
        <dbReference type="Pfam" id="PF18588"/>
    </source>
</evidence>
<dbReference type="Pfam" id="PF18588">
    <property type="entry name" value="WcbI"/>
    <property type="match status" value="1"/>
</dbReference>
<feature type="domain" description="Polysaccharide biosynthesis enzyme WcbI" evidence="1">
    <location>
        <begin position="56"/>
        <end position="179"/>
    </location>
</feature>